<gene>
    <name evidence="2" type="ORF">BA062_11255</name>
</gene>
<dbReference type="CDD" id="cd02440">
    <property type="entry name" value="AdoMet_MTases"/>
    <property type="match status" value="1"/>
</dbReference>
<dbReference type="RefSeq" id="WP_110336024.1">
    <property type="nucleotide sequence ID" value="NZ_JBHVKT010000023.1"/>
</dbReference>
<dbReference type="InterPro" id="IPR029063">
    <property type="entry name" value="SAM-dependent_MTases_sf"/>
</dbReference>
<feature type="domain" description="Methyltransferase" evidence="1">
    <location>
        <begin position="50"/>
        <end position="148"/>
    </location>
</feature>
<dbReference type="Pfam" id="PF13649">
    <property type="entry name" value="Methyltransf_25"/>
    <property type="match status" value="1"/>
</dbReference>
<reference evidence="2 3" key="1">
    <citation type="submission" date="2016-07" db="EMBL/GenBank/DDBJ databases">
        <title>Draft genome sequence of Prauserella sp. YIM 121212, isolated from alkaline soil.</title>
        <authorList>
            <person name="Ruckert C."/>
            <person name="Albersmeier A."/>
            <person name="Jiang C.-L."/>
            <person name="Jiang Y."/>
            <person name="Kalinowski J."/>
            <person name="Schneider O."/>
            <person name="Winkler A."/>
            <person name="Zotchev S.B."/>
        </authorList>
    </citation>
    <scope>NUCLEOTIDE SEQUENCE [LARGE SCALE GENOMIC DNA]</scope>
    <source>
        <strain evidence="2 3">YIM 121212</strain>
    </source>
</reference>
<dbReference type="EMBL" id="MASU01000005">
    <property type="protein sequence ID" value="PXY36020.1"/>
    <property type="molecule type" value="Genomic_DNA"/>
</dbReference>
<keyword evidence="3" id="KW-1185">Reference proteome</keyword>
<protein>
    <submittedName>
        <fullName evidence="2">SAM-dependent methyltransferase</fullName>
    </submittedName>
</protein>
<comment type="caution">
    <text evidence="2">The sequence shown here is derived from an EMBL/GenBank/DDBJ whole genome shotgun (WGS) entry which is preliminary data.</text>
</comment>
<organism evidence="2 3">
    <name type="scientific">Prauserella flavalba</name>
    <dbReference type="NCBI Taxonomy" id="1477506"/>
    <lineage>
        <taxon>Bacteria</taxon>
        <taxon>Bacillati</taxon>
        <taxon>Actinomycetota</taxon>
        <taxon>Actinomycetes</taxon>
        <taxon>Pseudonocardiales</taxon>
        <taxon>Pseudonocardiaceae</taxon>
        <taxon>Prauserella</taxon>
    </lineage>
</organism>
<evidence type="ECO:0000313" key="2">
    <source>
        <dbReference type="EMBL" id="PXY36020.1"/>
    </source>
</evidence>
<dbReference type="GO" id="GO:0008168">
    <property type="term" value="F:methyltransferase activity"/>
    <property type="evidence" value="ECO:0007669"/>
    <property type="project" value="UniProtKB-KW"/>
</dbReference>
<dbReference type="Gene3D" id="3.40.50.150">
    <property type="entry name" value="Vaccinia Virus protein VP39"/>
    <property type="match status" value="1"/>
</dbReference>
<evidence type="ECO:0000259" key="1">
    <source>
        <dbReference type="Pfam" id="PF13649"/>
    </source>
</evidence>
<name>A0A318LR19_9PSEU</name>
<dbReference type="GO" id="GO:0032259">
    <property type="term" value="P:methylation"/>
    <property type="evidence" value="ECO:0007669"/>
    <property type="project" value="UniProtKB-KW"/>
</dbReference>
<dbReference type="SUPFAM" id="SSF53335">
    <property type="entry name" value="S-adenosyl-L-methionine-dependent methyltransferases"/>
    <property type="match status" value="1"/>
</dbReference>
<dbReference type="OrthoDB" id="3528482at2"/>
<proteinExistence type="predicted"/>
<sequence length="206" mass="21957">MTTRTPARGLPVFLAAALRQPHLVGAVAPSSRDLGRQLATVVPRQGSPVVVELGPGTGAVSEVIDRRLPPGGRHLAVEINPRMAEHLRRRHPAMSVLCGDAAELGTLLAGADAARVDAVVSGLPWSLFGEDLQRRVLAQVCAALGPRGGFSTFAYRHAARLAGAQRFRALLDACFDEVIVTRTVWRNLPPALVYVCRRPIERGAGA</sequence>
<accession>A0A318LR19</accession>
<dbReference type="InterPro" id="IPR041698">
    <property type="entry name" value="Methyltransf_25"/>
</dbReference>
<keyword evidence="2" id="KW-0489">Methyltransferase</keyword>
<dbReference type="AlphaFoldDB" id="A0A318LR19"/>
<dbReference type="Proteomes" id="UP000247892">
    <property type="component" value="Unassembled WGS sequence"/>
</dbReference>
<evidence type="ECO:0000313" key="3">
    <source>
        <dbReference type="Proteomes" id="UP000247892"/>
    </source>
</evidence>
<keyword evidence="2" id="KW-0808">Transferase</keyword>